<dbReference type="InterPro" id="IPR020843">
    <property type="entry name" value="ER"/>
</dbReference>
<dbReference type="InterPro" id="IPR013149">
    <property type="entry name" value="ADH-like_C"/>
</dbReference>
<feature type="domain" description="Enoyl reductase (ER)" evidence="3">
    <location>
        <begin position="24"/>
        <end position="337"/>
    </location>
</feature>
<dbReference type="PANTHER" id="PTHR48106">
    <property type="entry name" value="QUINONE OXIDOREDUCTASE PIG3-RELATED"/>
    <property type="match status" value="1"/>
</dbReference>
<gene>
    <name evidence="4" type="ORF">C7402_12927</name>
</gene>
<dbReference type="Gene3D" id="3.90.180.10">
    <property type="entry name" value="Medium-chain alcohol dehydrogenases, catalytic domain"/>
    <property type="match status" value="1"/>
</dbReference>
<dbReference type="Gene3D" id="3.40.50.720">
    <property type="entry name" value="NAD(P)-binding Rossmann-like Domain"/>
    <property type="match status" value="1"/>
</dbReference>
<dbReference type="RefSeq" id="WP_372460580.1">
    <property type="nucleotide sequence ID" value="NZ_CAJZAT010000235.1"/>
</dbReference>
<evidence type="ECO:0000313" key="4">
    <source>
        <dbReference type="EMBL" id="PVX71415.1"/>
    </source>
</evidence>
<dbReference type="Pfam" id="PF08240">
    <property type="entry name" value="ADH_N"/>
    <property type="match status" value="1"/>
</dbReference>
<evidence type="ECO:0000256" key="1">
    <source>
        <dbReference type="ARBA" id="ARBA00022857"/>
    </source>
</evidence>
<dbReference type="SUPFAM" id="SSF51735">
    <property type="entry name" value="NAD(P)-binding Rossmann-fold domains"/>
    <property type="match status" value="1"/>
</dbReference>
<dbReference type="SUPFAM" id="SSF50129">
    <property type="entry name" value="GroES-like"/>
    <property type="match status" value="1"/>
</dbReference>
<evidence type="ECO:0000313" key="5">
    <source>
        <dbReference type="Proteomes" id="UP000245712"/>
    </source>
</evidence>
<keyword evidence="1" id="KW-0521">NADP</keyword>
<evidence type="ECO:0000256" key="2">
    <source>
        <dbReference type="ARBA" id="ARBA00023002"/>
    </source>
</evidence>
<dbReference type="CDD" id="cd05276">
    <property type="entry name" value="p53_inducible_oxidoreductase"/>
    <property type="match status" value="1"/>
</dbReference>
<dbReference type="Pfam" id="PF00107">
    <property type="entry name" value="ADH_zinc_N"/>
    <property type="match status" value="1"/>
</dbReference>
<dbReference type="InterPro" id="IPR013154">
    <property type="entry name" value="ADH-like_N"/>
</dbReference>
<dbReference type="NCBIfam" id="TIGR02824">
    <property type="entry name" value="quinone_pig3"/>
    <property type="match status" value="1"/>
</dbReference>
<comment type="caution">
    <text evidence="4">The sequence shown here is derived from an EMBL/GenBank/DDBJ whole genome shotgun (WGS) entry which is preliminary data.</text>
</comment>
<evidence type="ECO:0000259" key="3">
    <source>
        <dbReference type="SMART" id="SM00829"/>
    </source>
</evidence>
<dbReference type="SMART" id="SM00829">
    <property type="entry name" value="PKS_ER"/>
    <property type="match status" value="1"/>
</dbReference>
<name>A0ABX5KF44_9BURK</name>
<dbReference type="InterPro" id="IPR011032">
    <property type="entry name" value="GroES-like_sf"/>
</dbReference>
<dbReference type="Proteomes" id="UP000245712">
    <property type="component" value="Unassembled WGS sequence"/>
</dbReference>
<dbReference type="EMBL" id="QEOB01000029">
    <property type="protein sequence ID" value="PVX71415.1"/>
    <property type="molecule type" value="Genomic_DNA"/>
</dbReference>
<protein>
    <submittedName>
        <fullName evidence="4">PIG3 family NAD(P)H quinone oxidoreductase</fullName>
    </submittedName>
</protein>
<sequence length="342" mass="36083">MTVTLAATMPTMPTMQYVDHGAGGDAACMTLATRERPAPGPSEVLIEVAYAGVNRPDVLQRSGSYPPPPGACPHLGLEVSGRIAAVGDGVSRWKVGDAVCALVPGGGYAQYCVTDSRHCLPVPRGLTLLQAAALPETYFTVWTNVFERGRLAAGETVLIHGGSSGIGLTAIQLASAAGATVFVTVGNEAKAKACLEAGAHHAIHYRDEDFADAVARLTEGRGVDMILDMVGGDYIERNLKSLALEGRLVQIAFLEGSRVTLDAMPIMLKRLTFTGSTLRARSAEQKAAIAQALEAKVWPMLERGEALPIIHRVLPVAEAADAHRLMESSAHIGKIMLNIGDQ</sequence>
<keyword evidence="5" id="KW-1185">Reference proteome</keyword>
<organism evidence="4 5">
    <name type="scientific">Paraburkholderia unamae</name>
    <dbReference type="NCBI Taxonomy" id="219649"/>
    <lineage>
        <taxon>Bacteria</taxon>
        <taxon>Pseudomonadati</taxon>
        <taxon>Pseudomonadota</taxon>
        <taxon>Betaproteobacteria</taxon>
        <taxon>Burkholderiales</taxon>
        <taxon>Burkholderiaceae</taxon>
        <taxon>Paraburkholderia</taxon>
    </lineage>
</organism>
<keyword evidence="2" id="KW-0560">Oxidoreductase</keyword>
<accession>A0ABX5KF44</accession>
<dbReference type="PANTHER" id="PTHR48106:SF8">
    <property type="entry name" value="OS02G0805600 PROTEIN"/>
    <property type="match status" value="1"/>
</dbReference>
<reference evidence="4 5" key="1">
    <citation type="submission" date="2018-05" db="EMBL/GenBank/DDBJ databases">
        <title>Genomic Encyclopedia of Type Strains, Phase IV (KMG-V): Genome sequencing to study the core and pangenomes of soil and plant-associated prokaryotes.</title>
        <authorList>
            <person name="Whitman W."/>
        </authorList>
    </citation>
    <scope>NUCLEOTIDE SEQUENCE [LARGE SCALE GENOMIC DNA]</scope>
    <source>
        <strain evidence="4 5">SCZa-39</strain>
    </source>
</reference>
<dbReference type="InterPro" id="IPR014189">
    <property type="entry name" value="Quinone_OxRdtase_PIG3"/>
</dbReference>
<proteinExistence type="predicted"/>
<dbReference type="InterPro" id="IPR036291">
    <property type="entry name" value="NAD(P)-bd_dom_sf"/>
</dbReference>